<gene>
    <name evidence="7" type="ORF">DDE19_07550</name>
</gene>
<dbReference type="CDD" id="cd15831">
    <property type="entry name" value="BTAD"/>
    <property type="match status" value="1"/>
</dbReference>
<evidence type="ECO:0000313" key="8">
    <source>
        <dbReference type="Proteomes" id="UP000278981"/>
    </source>
</evidence>
<dbReference type="SMART" id="SM00862">
    <property type="entry name" value="Trans_reg_C"/>
    <property type="match status" value="1"/>
</dbReference>
<dbReference type="OrthoDB" id="3208838at2"/>
<sequence>MTALRRRPLRPLRRRRGEQVTQMEFRILGPIEAVRAGQSVRLAGPQQRSVLAALLLARGRMVSVGRLVRLLWAEQPPATARTQLRKRVSELRAVLGADRIRSWRDGYAVRLEAGELDLDRFLDEVRRAAVLGHAGRPAEASAALGAALDWWRGPALADGTDELTDAEASQLEEARLAAIEQRMAVRLDLGHHPQVIGELITLVRRHPFRERLRGQLMLALHHSGRTADGLGVYRDWRAELSAQLAIEPGRELRDLHRALLGGNVSC</sequence>
<evidence type="ECO:0000256" key="4">
    <source>
        <dbReference type="ARBA" id="ARBA00023163"/>
    </source>
</evidence>
<accession>A0A3N9YG21</accession>
<keyword evidence="3" id="KW-0238">DNA-binding</keyword>
<proteinExistence type="inferred from homology"/>
<reference evidence="7 8" key="1">
    <citation type="submission" date="2018-04" db="EMBL/GenBank/DDBJ databases">
        <title>Micromonosporas from Atacama Desert.</title>
        <authorList>
            <person name="Carro L."/>
            <person name="Klenk H.-P."/>
            <person name="Goodfellow M."/>
        </authorList>
    </citation>
    <scope>NUCLEOTIDE SEQUENCE [LARGE SCALE GENOMIC DNA]</scope>
    <source>
        <strain evidence="7 8">LB19</strain>
    </source>
</reference>
<dbReference type="AlphaFoldDB" id="A0A3N9YG21"/>
<comment type="similarity">
    <text evidence="1">Belongs to the AfsR/DnrI/RedD regulatory family.</text>
</comment>
<evidence type="ECO:0000259" key="6">
    <source>
        <dbReference type="SMART" id="SM01043"/>
    </source>
</evidence>
<dbReference type="Gene3D" id="1.10.10.10">
    <property type="entry name" value="Winged helix-like DNA-binding domain superfamily/Winged helix DNA-binding domain"/>
    <property type="match status" value="1"/>
</dbReference>
<organism evidence="7 8">
    <name type="scientific">Micromonospora ureilytica</name>
    <dbReference type="NCBI Taxonomy" id="709868"/>
    <lineage>
        <taxon>Bacteria</taxon>
        <taxon>Bacillati</taxon>
        <taxon>Actinomycetota</taxon>
        <taxon>Actinomycetes</taxon>
        <taxon>Micromonosporales</taxon>
        <taxon>Micromonosporaceae</taxon>
        <taxon>Micromonospora</taxon>
    </lineage>
</organism>
<dbReference type="InterPro" id="IPR016032">
    <property type="entry name" value="Sig_transdc_resp-reg_C-effctor"/>
</dbReference>
<feature type="domain" description="OmpR/PhoB-type" evidence="5">
    <location>
        <begin position="37"/>
        <end position="109"/>
    </location>
</feature>
<dbReference type="InterPro" id="IPR005158">
    <property type="entry name" value="BTAD"/>
</dbReference>
<evidence type="ECO:0000256" key="1">
    <source>
        <dbReference type="ARBA" id="ARBA00005820"/>
    </source>
</evidence>
<dbReference type="GO" id="GO:0006355">
    <property type="term" value="P:regulation of DNA-templated transcription"/>
    <property type="evidence" value="ECO:0007669"/>
    <property type="project" value="InterPro"/>
</dbReference>
<dbReference type="SUPFAM" id="SSF46894">
    <property type="entry name" value="C-terminal effector domain of the bipartite response regulators"/>
    <property type="match status" value="1"/>
</dbReference>
<evidence type="ECO:0000313" key="7">
    <source>
        <dbReference type="EMBL" id="RQX18497.1"/>
    </source>
</evidence>
<dbReference type="Pfam" id="PF03704">
    <property type="entry name" value="BTAD"/>
    <property type="match status" value="1"/>
</dbReference>
<keyword evidence="4" id="KW-0804">Transcription</keyword>
<dbReference type="GO" id="GO:0003677">
    <property type="term" value="F:DNA binding"/>
    <property type="evidence" value="ECO:0007669"/>
    <property type="project" value="UniProtKB-KW"/>
</dbReference>
<dbReference type="InterPro" id="IPR001867">
    <property type="entry name" value="OmpR/PhoB-type_DNA-bd"/>
</dbReference>
<dbReference type="SMART" id="SM01043">
    <property type="entry name" value="BTAD"/>
    <property type="match status" value="1"/>
</dbReference>
<dbReference type="InterPro" id="IPR051677">
    <property type="entry name" value="AfsR-DnrI-RedD_regulator"/>
</dbReference>
<evidence type="ECO:0000256" key="3">
    <source>
        <dbReference type="ARBA" id="ARBA00023125"/>
    </source>
</evidence>
<dbReference type="SUPFAM" id="SSF48452">
    <property type="entry name" value="TPR-like"/>
    <property type="match status" value="1"/>
</dbReference>
<comment type="caution">
    <text evidence="7">The sequence shown here is derived from an EMBL/GenBank/DDBJ whole genome shotgun (WGS) entry which is preliminary data.</text>
</comment>
<dbReference type="Proteomes" id="UP000278981">
    <property type="component" value="Unassembled WGS sequence"/>
</dbReference>
<dbReference type="InterPro" id="IPR036388">
    <property type="entry name" value="WH-like_DNA-bd_sf"/>
</dbReference>
<feature type="domain" description="Bacterial transcriptional activator" evidence="6">
    <location>
        <begin position="116"/>
        <end position="260"/>
    </location>
</feature>
<keyword evidence="2" id="KW-0805">Transcription regulation</keyword>
<protein>
    <submittedName>
        <fullName evidence="7">Regulator protein</fullName>
    </submittedName>
</protein>
<dbReference type="Gene3D" id="1.25.40.10">
    <property type="entry name" value="Tetratricopeptide repeat domain"/>
    <property type="match status" value="1"/>
</dbReference>
<dbReference type="PANTHER" id="PTHR35807:SF1">
    <property type="entry name" value="TRANSCRIPTIONAL REGULATOR REDD"/>
    <property type="match status" value="1"/>
</dbReference>
<dbReference type="InterPro" id="IPR011990">
    <property type="entry name" value="TPR-like_helical_dom_sf"/>
</dbReference>
<dbReference type="PANTHER" id="PTHR35807">
    <property type="entry name" value="TRANSCRIPTIONAL REGULATOR REDD-RELATED"/>
    <property type="match status" value="1"/>
</dbReference>
<dbReference type="GO" id="GO:0000160">
    <property type="term" value="P:phosphorelay signal transduction system"/>
    <property type="evidence" value="ECO:0007669"/>
    <property type="project" value="InterPro"/>
</dbReference>
<name>A0A3N9YG21_9ACTN</name>
<evidence type="ECO:0000256" key="2">
    <source>
        <dbReference type="ARBA" id="ARBA00023015"/>
    </source>
</evidence>
<dbReference type="EMBL" id="QDGB01000191">
    <property type="protein sequence ID" value="RQX18497.1"/>
    <property type="molecule type" value="Genomic_DNA"/>
</dbReference>
<evidence type="ECO:0000259" key="5">
    <source>
        <dbReference type="SMART" id="SM00862"/>
    </source>
</evidence>